<dbReference type="GO" id="GO:0002949">
    <property type="term" value="P:tRNA threonylcarbamoyladenosine modification"/>
    <property type="evidence" value="ECO:0007669"/>
    <property type="project" value="InterPro"/>
</dbReference>
<dbReference type="FunCoup" id="B4D451">
    <property type="interactions" value="362"/>
</dbReference>
<name>B4D451_9BACT</name>
<keyword evidence="3" id="KW-1185">Reference proteome</keyword>
<proteinExistence type="predicted"/>
<evidence type="ECO:0000313" key="3">
    <source>
        <dbReference type="Proteomes" id="UP000005824"/>
    </source>
</evidence>
<evidence type="ECO:0000313" key="2">
    <source>
        <dbReference type="EMBL" id="EDY18652.1"/>
    </source>
</evidence>
<dbReference type="Gene3D" id="3.30.420.40">
    <property type="match status" value="2"/>
</dbReference>
<dbReference type="GO" id="GO:0008233">
    <property type="term" value="F:peptidase activity"/>
    <property type="evidence" value="ECO:0007669"/>
    <property type="project" value="UniProtKB-KW"/>
</dbReference>
<dbReference type="InParanoid" id="B4D451"/>
<dbReference type="Proteomes" id="UP000005824">
    <property type="component" value="Unassembled WGS sequence"/>
</dbReference>
<dbReference type="SUPFAM" id="SSF53067">
    <property type="entry name" value="Actin-like ATPase domain"/>
    <property type="match status" value="1"/>
</dbReference>
<dbReference type="RefSeq" id="WP_006981014.1">
    <property type="nucleotide sequence ID" value="NZ_ABVL01000011.1"/>
</dbReference>
<dbReference type="GO" id="GO:0006508">
    <property type="term" value="P:proteolysis"/>
    <property type="evidence" value="ECO:0007669"/>
    <property type="project" value="UniProtKB-KW"/>
</dbReference>
<dbReference type="NCBIfam" id="TIGR03725">
    <property type="entry name" value="T6A_YeaZ"/>
    <property type="match status" value="1"/>
</dbReference>
<dbReference type="EMBL" id="ABVL01000011">
    <property type="protein sequence ID" value="EDY18652.1"/>
    <property type="molecule type" value="Genomic_DNA"/>
</dbReference>
<keyword evidence="2" id="KW-0378">Hydrolase</keyword>
<keyword evidence="2" id="KW-0645">Protease</keyword>
<dbReference type="InterPro" id="IPR043129">
    <property type="entry name" value="ATPase_NBD"/>
</dbReference>
<reference evidence="2 3" key="1">
    <citation type="journal article" date="2011" name="J. Bacteriol.">
        <title>Genome sequence of Chthoniobacter flavus Ellin428, an aerobic heterotrophic soil bacterium.</title>
        <authorList>
            <person name="Kant R."/>
            <person name="van Passel M.W."/>
            <person name="Palva A."/>
            <person name="Lucas S."/>
            <person name="Lapidus A."/>
            <person name="Glavina Del Rio T."/>
            <person name="Dalin E."/>
            <person name="Tice H."/>
            <person name="Bruce D."/>
            <person name="Goodwin L."/>
            <person name="Pitluck S."/>
            <person name="Larimer F.W."/>
            <person name="Land M.L."/>
            <person name="Hauser L."/>
            <person name="Sangwan P."/>
            <person name="de Vos W.M."/>
            <person name="Janssen P.H."/>
            <person name="Smidt H."/>
        </authorList>
    </citation>
    <scope>NUCLEOTIDE SEQUENCE [LARGE SCALE GENOMIC DNA]</scope>
    <source>
        <strain evidence="2 3">Ellin428</strain>
    </source>
</reference>
<dbReference type="AlphaFoldDB" id="B4D451"/>
<dbReference type="Pfam" id="PF00814">
    <property type="entry name" value="TsaD"/>
    <property type="match status" value="1"/>
</dbReference>
<protein>
    <submittedName>
        <fullName evidence="2">Peptidase M22 glycoprotease</fullName>
    </submittedName>
</protein>
<evidence type="ECO:0000259" key="1">
    <source>
        <dbReference type="Pfam" id="PF00814"/>
    </source>
</evidence>
<dbReference type="InterPro" id="IPR000905">
    <property type="entry name" value="Gcp-like_dom"/>
</dbReference>
<comment type="caution">
    <text evidence="2">The sequence shown here is derived from an EMBL/GenBank/DDBJ whole genome shotgun (WGS) entry which is preliminary data.</text>
</comment>
<dbReference type="InterPro" id="IPR022496">
    <property type="entry name" value="T6A_TsaB"/>
</dbReference>
<feature type="domain" description="Gcp-like" evidence="1">
    <location>
        <begin position="41"/>
        <end position="119"/>
    </location>
</feature>
<dbReference type="STRING" id="497964.CfE428DRAFT_3689"/>
<accession>B4D451</accession>
<sequence>MITLAIDTSTPHGSVALLADDALLFDEHFIGDRSHSASLFVALEKVRAQTDRVDQIAIGLGPGSYAGVRIAIAAALGLRLALDAKLAGIPSVAALETDAPTYIVIGDARRDSFYFSRIENGVCVEGPLLATEEELKQRLGSCAALPIFATEAVLPFPAAQIALPSAALLARLAAANRGIIATENLEPIYLREPHITQPKQRPGIPPR</sequence>
<dbReference type="eggNOG" id="COG1214">
    <property type="taxonomic scope" value="Bacteria"/>
</dbReference>
<organism evidence="2 3">
    <name type="scientific">Chthoniobacter flavus Ellin428</name>
    <dbReference type="NCBI Taxonomy" id="497964"/>
    <lineage>
        <taxon>Bacteria</taxon>
        <taxon>Pseudomonadati</taxon>
        <taxon>Verrucomicrobiota</taxon>
        <taxon>Spartobacteria</taxon>
        <taxon>Chthoniobacterales</taxon>
        <taxon>Chthoniobacteraceae</taxon>
        <taxon>Chthoniobacter</taxon>
    </lineage>
</organism>
<gene>
    <name evidence="2" type="ORF">CfE428DRAFT_3689</name>
</gene>